<evidence type="ECO:0000313" key="2">
    <source>
        <dbReference type="Proteomes" id="UP000274843"/>
    </source>
</evidence>
<dbReference type="Proteomes" id="UP000274843">
    <property type="component" value="Unassembled WGS sequence"/>
</dbReference>
<comment type="caution">
    <text evidence="1">The sequence shown here is derived from an EMBL/GenBank/DDBJ whole genome shotgun (WGS) entry which is preliminary data.</text>
</comment>
<dbReference type="AlphaFoldDB" id="A0A3N2GWQ6"/>
<evidence type="ECO:0000313" key="1">
    <source>
        <dbReference type="EMBL" id="ROS41086.1"/>
    </source>
</evidence>
<accession>A0A3N2GWQ6</accession>
<name>A0A3N2GWQ6_9PSEU</name>
<dbReference type="GeneID" id="301844807"/>
<reference evidence="1 2" key="1">
    <citation type="submission" date="2018-11" db="EMBL/GenBank/DDBJ databases">
        <title>Sequencing the genomes of 1000 actinobacteria strains.</title>
        <authorList>
            <person name="Klenk H.-P."/>
        </authorList>
    </citation>
    <scope>NUCLEOTIDE SEQUENCE [LARGE SCALE GENOMIC DNA]</scope>
    <source>
        <strain evidence="1 2">DSM 44348</strain>
    </source>
</reference>
<gene>
    <name evidence="1" type="ORF">EDD35_3437</name>
</gene>
<dbReference type="EMBL" id="RKHY01000001">
    <property type="protein sequence ID" value="ROS41086.1"/>
    <property type="molecule type" value="Genomic_DNA"/>
</dbReference>
<organism evidence="1 2">
    <name type="scientific">Amycolatopsis thermoflava</name>
    <dbReference type="NCBI Taxonomy" id="84480"/>
    <lineage>
        <taxon>Bacteria</taxon>
        <taxon>Bacillati</taxon>
        <taxon>Actinomycetota</taxon>
        <taxon>Actinomycetes</taxon>
        <taxon>Pseudonocardiales</taxon>
        <taxon>Pseudonocardiaceae</taxon>
        <taxon>Amycolatopsis</taxon>
        <taxon>Amycolatopsis methanolica group</taxon>
    </lineage>
</organism>
<sequence length="80" mass="8694">MDIPPVEEADLVAEAIHRANLARAEAAAAKEMVRDELPRAIEGRVRIDAGVARLERKIDEGLVSIATELARIVALLKLRG</sequence>
<proteinExistence type="predicted"/>
<protein>
    <submittedName>
        <fullName evidence="1">Uncharacterized protein</fullName>
    </submittedName>
</protein>
<keyword evidence="2" id="KW-1185">Reference proteome</keyword>
<dbReference type="RefSeq" id="WP_123684371.1">
    <property type="nucleotide sequence ID" value="NZ_RKHY01000001.1"/>
</dbReference>